<evidence type="ECO:0000313" key="1">
    <source>
        <dbReference type="EMBL" id="MEI5608220.1"/>
    </source>
</evidence>
<protein>
    <submittedName>
        <fullName evidence="1">DNA phosphorothioation-associated putative methyltransferase</fullName>
    </submittedName>
</protein>
<dbReference type="NCBIfam" id="TIGR04096">
    <property type="entry name" value="dnd_rel_methyl"/>
    <property type="match status" value="1"/>
</dbReference>
<name>A0ABU8G4X7_9ACTN</name>
<dbReference type="SUPFAM" id="SSF53335">
    <property type="entry name" value="S-adenosyl-L-methionine-dependent methyltransferases"/>
    <property type="match status" value="1"/>
</dbReference>
<organism evidence="1 2">
    <name type="scientific">Streptomyces brasiliscabiei</name>
    <dbReference type="NCBI Taxonomy" id="2736302"/>
    <lineage>
        <taxon>Bacteria</taxon>
        <taxon>Bacillati</taxon>
        <taxon>Actinomycetota</taxon>
        <taxon>Actinomycetes</taxon>
        <taxon>Kitasatosporales</taxon>
        <taxon>Streptomycetaceae</taxon>
        <taxon>Streptomyces</taxon>
    </lineage>
</organism>
<proteinExistence type="predicted"/>
<dbReference type="GO" id="GO:0008168">
    <property type="term" value="F:methyltransferase activity"/>
    <property type="evidence" value="ECO:0007669"/>
    <property type="project" value="UniProtKB-KW"/>
</dbReference>
<dbReference type="EMBL" id="JBBAYM010000002">
    <property type="protein sequence ID" value="MEI5608220.1"/>
    <property type="molecule type" value="Genomic_DNA"/>
</dbReference>
<keyword evidence="1" id="KW-0489">Methyltransferase</keyword>
<keyword evidence="2" id="KW-1185">Reference proteome</keyword>
<dbReference type="GO" id="GO:0032259">
    <property type="term" value="P:methylation"/>
    <property type="evidence" value="ECO:0007669"/>
    <property type="project" value="UniProtKB-KW"/>
</dbReference>
<dbReference type="InterPro" id="IPR024019">
    <property type="entry name" value="CHP04096"/>
</dbReference>
<dbReference type="InterPro" id="IPR029063">
    <property type="entry name" value="SAM-dependent_MTases_sf"/>
</dbReference>
<reference evidence="1 2" key="1">
    <citation type="submission" date="2024-03" db="EMBL/GenBank/DDBJ databases">
        <title>First Report of Pectobacterium brasiliscabiei causing potato scab in china.</title>
        <authorList>
            <person name="Handique U."/>
        </authorList>
    </citation>
    <scope>NUCLEOTIDE SEQUENCE [LARGE SCALE GENOMIC DNA]</scope>
    <source>
        <strain evidence="1 2">ZRIMU1503</strain>
    </source>
</reference>
<accession>A0ABU8G4X7</accession>
<gene>
    <name evidence="1" type="ORF">WB403_03525</name>
</gene>
<sequence length="478" mass="54165">MQQPWKSDRRLTAIGRAALSVPARQALADGQLSSDRSVLDYGCGRGDDVRALSRLDCQVTGWDPYYRCEAQPAASDVVLLTYVLNVIEDPVERRRTLRQAWDLARAVLIVSARLTWEKSKVRGQEFGDGLLTSRQTFQHLFGASELRTYVEEVTGARVVSASPGVVYAFKDESARLEFLAQRIVPHAQWLASEDTTSAISSLVDYVERRGRPPRIEEMPRATAELLAHLKTGELKRLVRETSDAEKVAQGAKRTTLDTLLYLAVELFNGRGPFTDLPLSVQLDVRAFFSSYREACQRSDRLLLKLRDDGYVRSTMHASVIGKMTPTALYVHRRAVDRLPTILRLYEHCAAIAAGRPQEWTIAKLKHQGRAVSWLDYPAFDSDPHPRLVSSYLVDLQTLQISHISYAESQNRPLLHRKHEFLAPDDGDVPRYRRLTESEARAGLYEHPSLIGTENGWEAELIRCGRQLRGHRLIRRVNR</sequence>
<keyword evidence="1" id="KW-0808">Transferase</keyword>
<dbReference type="Pfam" id="PF13489">
    <property type="entry name" value="Methyltransf_23"/>
    <property type="match status" value="1"/>
</dbReference>
<evidence type="ECO:0000313" key="2">
    <source>
        <dbReference type="Proteomes" id="UP001365781"/>
    </source>
</evidence>
<dbReference type="Gene3D" id="3.40.50.150">
    <property type="entry name" value="Vaccinia Virus protein VP39"/>
    <property type="match status" value="1"/>
</dbReference>
<comment type="caution">
    <text evidence="1">The sequence shown here is derived from an EMBL/GenBank/DDBJ whole genome shotgun (WGS) entry which is preliminary data.</text>
</comment>
<dbReference type="Proteomes" id="UP001365781">
    <property type="component" value="Unassembled WGS sequence"/>
</dbReference>
<dbReference type="RefSeq" id="WP_336538155.1">
    <property type="nucleotide sequence ID" value="NZ_JBBAYL010000005.1"/>
</dbReference>